<keyword evidence="2" id="KW-1185">Reference proteome</keyword>
<name>A0A6C0P978_9BACL</name>
<evidence type="ECO:0000313" key="1">
    <source>
        <dbReference type="EMBL" id="QHW34941.1"/>
    </source>
</evidence>
<protein>
    <submittedName>
        <fullName evidence="1">Uncharacterized protein</fullName>
    </submittedName>
</protein>
<reference evidence="1 2" key="1">
    <citation type="submission" date="2020-02" db="EMBL/GenBank/DDBJ databases">
        <title>Paenibacillus sp. nov., isolated from rhizosphere soil of tomato.</title>
        <authorList>
            <person name="Weon H.-Y."/>
            <person name="Lee S.A."/>
        </authorList>
    </citation>
    <scope>NUCLEOTIDE SEQUENCE [LARGE SCALE GENOMIC DNA]</scope>
    <source>
        <strain evidence="1 2">14171R-81</strain>
    </source>
</reference>
<dbReference type="AlphaFoldDB" id="A0A6C0P978"/>
<gene>
    <name evidence="1" type="ORF">GZH47_05990</name>
</gene>
<dbReference type="Proteomes" id="UP000479114">
    <property type="component" value="Chromosome"/>
</dbReference>
<accession>A0A6C0P978</accession>
<organism evidence="1 2">
    <name type="scientific">Paenibacillus rhizovicinus</name>
    <dbReference type="NCBI Taxonomy" id="2704463"/>
    <lineage>
        <taxon>Bacteria</taxon>
        <taxon>Bacillati</taxon>
        <taxon>Bacillota</taxon>
        <taxon>Bacilli</taxon>
        <taxon>Bacillales</taxon>
        <taxon>Paenibacillaceae</taxon>
        <taxon>Paenibacillus</taxon>
    </lineage>
</organism>
<evidence type="ECO:0000313" key="2">
    <source>
        <dbReference type="Proteomes" id="UP000479114"/>
    </source>
</evidence>
<sequence length="80" mass="9316">MHRYVLAHTHDGYCCDGFVEYIDDEVVCLAVPHCGSTDRAFFPGPFYPQLYPYPFFPRGRFYRQVFPLTALLGLSLLPFY</sequence>
<proteinExistence type="predicted"/>
<dbReference type="KEGG" id="prz:GZH47_05990"/>
<dbReference type="EMBL" id="CP048286">
    <property type="protein sequence ID" value="QHW34941.1"/>
    <property type="molecule type" value="Genomic_DNA"/>
</dbReference>